<dbReference type="Proteomes" id="UP001194539">
    <property type="component" value="Unassembled WGS sequence"/>
</dbReference>
<gene>
    <name evidence="1" type="ORF">H1B27_38505</name>
</gene>
<proteinExistence type="predicted"/>
<name>A0ABS0PFN5_9BRAD</name>
<evidence type="ECO:0000313" key="1">
    <source>
        <dbReference type="EMBL" id="MBH5392101.1"/>
    </source>
</evidence>
<dbReference type="EMBL" id="JACEGD010000071">
    <property type="protein sequence ID" value="MBH5392101.1"/>
    <property type="molecule type" value="Genomic_DNA"/>
</dbReference>
<dbReference type="RefSeq" id="WP_197969614.1">
    <property type="nucleotide sequence ID" value="NZ_JACEGD010000071.1"/>
</dbReference>
<protein>
    <submittedName>
        <fullName evidence="1">Uncharacterized protein</fullName>
    </submittedName>
</protein>
<sequence>MKRLAERAQDLDIFRQNLVARESGHWIIMEDGRAFLASVEQAAILAHLEREGRSA</sequence>
<comment type="caution">
    <text evidence="1">The sequence shown here is derived from an EMBL/GenBank/DDBJ whole genome shotgun (WGS) entry which is preliminary data.</text>
</comment>
<organism evidence="1 2">
    <name type="scientific">Bradyrhizobium diversitatis</name>
    <dbReference type="NCBI Taxonomy" id="2755406"/>
    <lineage>
        <taxon>Bacteria</taxon>
        <taxon>Pseudomonadati</taxon>
        <taxon>Pseudomonadota</taxon>
        <taxon>Alphaproteobacteria</taxon>
        <taxon>Hyphomicrobiales</taxon>
        <taxon>Nitrobacteraceae</taxon>
        <taxon>Bradyrhizobium</taxon>
    </lineage>
</organism>
<keyword evidence="2" id="KW-1185">Reference proteome</keyword>
<accession>A0ABS0PFN5</accession>
<evidence type="ECO:0000313" key="2">
    <source>
        <dbReference type="Proteomes" id="UP001194539"/>
    </source>
</evidence>
<reference evidence="1 2" key="1">
    <citation type="submission" date="2020-07" db="EMBL/GenBank/DDBJ databases">
        <title>Bradyrhizobium diversity isolated from nodules of indigenous legumes of Western Australia.</title>
        <authorList>
            <person name="Klepa M.S."/>
        </authorList>
    </citation>
    <scope>NUCLEOTIDE SEQUENCE [LARGE SCALE GENOMIC DNA]</scope>
    <source>
        <strain evidence="1 2">CNPSo 4019</strain>
    </source>
</reference>